<proteinExistence type="predicted"/>
<dbReference type="PANTHER" id="PTHR33359:SF1">
    <property type="entry name" value="MOLYBDOPTERIN SYNTHASE SULFUR CARRIER SUBUNIT"/>
    <property type="match status" value="1"/>
</dbReference>
<reference evidence="2" key="1">
    <citation type="submission" date="2015-10" db="EMBL/GenBank/DDBJ databases">
        <authorList>
            <person name="Gilbert D.G."/>
        </authorList>
    </citation>
    <scope>NUCLEOTIDE SEQUENCE</scope>
</reference>
<dbReference type="AlphaFoldDB" id="A0A160TAS2"/>
<accession>A0A160TAS2</accession>
<dbReference type="GO" id="GO:0000166">
    <property type="term" value="F:nucleotide binding"/>
    <property type="evidence" value="ECO:0007669"/>
    <property type="project" value="UniProtKB-KW"/>
</dbReference>
<dbReference type="InterPro" id="IPR012675">
    <property type="entry name" value="Beta-grasp_dom_sf"/>
</dbReference>
<dbReference type="GO" id="GO:0006777">
    <property type="term" value="P:Mo-molybdopterin cofactor biosynthetic process"/>
    <property type="evidence" value="ECO:0007669"/>
    <property type="project" value="InterPro"/>
</dbReference>
<dbReference type="InterPro" id="IPR003749">
    <property type="entry name" value="ThiS/MoaD-like"/>
</dbReference>
<dbReference type="PANTHER" id="PTHR33359">
    <property type="entry name" value="MOLYBDOPTERIN SYNTHASE SULFUR CARRIER SUBUNIT"/>
    <property type="match status" value="1"/>
</dbReference>
<dbReference type="InterPro" id="IPR044672">
    <property type="entry name" value="MOCS2A"/>
</dbReference>
<dbReference type="Gene3D" id="3.10.20.30">
    <property type="match status" value="1"/>
</dbReference>
<dbReference type="Pfam" id="PF02597">
    <property type="entry name" value="ThiS"/>
    <property type="match status" value="1"/>
</dbReference>
<evidence type="ECO:0000313" key="2">
    <source>
        <dbReference type="EMBL" id="CUS41425.1"/>
    </source>
</evidence>
<gene>
    <name evidence="2" type="ORF">MGWOODY_Tha1293</name>
</gene>
<protein>
    <recommendedName>
        <fullName evidence="3">Molybdopterin synthase sulfur carrier subunit</fullName>
    </recommendedName>
</protein>
<organism evidence="2">
    <name type="scientific">hydrothermal vent metagenome</name>
    <dbReference type="NCBI Taxonomy" id="652676"/>
    <lineage>
        <taxon>unclassified sequences</taxon>
        <taxon>metagenomes</taxon>
        <taxon>ecological metagenomes</taxon>
    </lineage>
</organism>
<evidence type="ECO:0008006" key="3">
    <source>
        <dbReference type="Google" id="ProtNLM"/>
    </source>
</evidence>
<keyword evidence="1" id="KW-0547">Nucleotide-binding</keyword>
<dbReference type="SUPFAM" id="SSF54285">
    <property type="entry name" value="MoaD/ThiS"/>
    <property type="match status" value="1"/>
</dbReference>
<dbReference type="CDD" id="cd00754">
    <property type="entry name" value="Ubl_MoaD"/>
    <property type="match status" value="1"/>
</dbReference>
<dbReference type="EMBL" id="CZQC01000042">
    <property type="protein sequence ID" value="CUS41425.1"/>
    <property type="molecule type" value="Genomic_DNA"/>
</dbReference>
<name>A0A160TAS2_9ZZZZ</name>
<evidence type="ECO:0000256" key="1">
    <source>
        <dbReference type="ARBA" id="ARBA00022741"/>
    </source>
</evidence>
<dbReference type="GO" id="GO:1990133">
    <property type="term" value="C:molybdopterin adenylyltransferase complex"/>
    <property type="evidence" value="ECO:0007669"/>
    <property type="project" value="TreeGrafter"/>
</dbReference>
<dbReference type="InterPro" id="IPR016155">
    <property type="entry name" value="Mopterin_synth/thiamin_S_b"/>
</dbReference>
<sequence length="82" mass="8976">MKVMLFARLRDEIGQTFIDIELPEPSNLATLKSIISENYSLLADEIQAGRVLTAINQVLCHDDQSVITSADEVALFPPMTGG</sequence>